<dbReference type="Pfam" id="PF00294">
    <property type="entry name" value="PfkB"/>
    <property type="match status" value="1"/>
</dbReference>
<dbReference type="InterPro" id="IPR029056">
    <property type="entry name" value="Ribokinase-like"/>
</dbReference>
<comment type="caution">
    <text evidence="2">The sequence shown here is derived from an EMBL/GenBank/DDBJ whole genome shotgun (WGS) entry which is preliminary data.</text>
</comment>
<dbReference type="SUPFAM" id="SSF53613">
    <property type="entry name" value="Ribokinase-like"/>
    <property type="match status" value="1"/>
</dbReference>
<reference evidence="2" key="1">
    <citation type="submission" date="2019-09" db="EMBL/GenBank/DDBJ databases">
        <title>Characterisation of the sponge microbiome using genome-centric metagenomics.</title>
        <authorList>
            <person name="Engelberts J.P."/>
            <person name="Robbins S.J."/>
            <person name="De Goeij J.M."/>
            <person name="Aranda M."/>
            <person name="Bell S.C."/>
            <person name="Webster N.S."/>
        </authorList>
    </citation>
    <scope>NUCLEOTIDE SEQUENCE</scope>
    <source>
        <strain evidence="2">SB0676_bin_10</strain>
    </source>
</reference>
<dbReference type="GO" id="GO:0016301">
    <property type="term" value="F:kinase activity"/>
    <property type="evidence" value="ECO:0007669"/>
    <property type="project" value="UniProtKB-KW"/>
</dbReference>
<dbReference type="EMBL" id="VYDO01000287">
    <property type="protein sequence ID" value="MYG39090.1"/>
    <property type="molecule type" value="Genomic_DNA"/>
</dbReference>
<sequence>TGAGDAFLAGLLHQLTQQPRLLHQPPGAAVARAMAFASACGAMVCAGAGAINPQPWPAAVAAFSGFSG</sequence>
<accession>A0A6B1F6U7</accession>
<keyword evidence="2" id="KW-0418">Kinase</keyword>
<keyword evidence="2" id="KW-0808">Transferase</keyword>
<name>A0A6B1F6U7_9SYNE</name>
<proteinExistence type="predicted"/>
<evidence type="ECO:0000259" key="1">
    <source>
        <dbReference type="Pfam" id="PF00294"/>
    </source>
</evidence>
<organism evidence="2">
    <name type="scientific">Synechococcus sp. SB0676_bin_10</name>
    <dbReference type="NCBI Taxonomy" id="2604869"/>
    <lineage>
        <taxon>Bacteria</taxon>
        <taxon>Bacillati</taxon>
        <taxon>Cyanobacteriota</taxon>
        <taxon>Cyanophyceae</taxon>
        <taxon>Synechococcales</taxon>
        <taxon>Synechococcaceae</taxon>
        <taxon>Synechococcus</taxon>
    </lineage>
</organism>
<dbReference type="Gene3D" id="3.40.1190.20">
    <property type="match status" value="1"/>
</dbReference>
<feature type="domain" description="Carbohydrate kinase PfkB" evidence="1">
    <location>
        <begin position="1"/>
        <end position="56"/>
    </location>
</feature>
<dbReference type="AlphaFoldDB" id="A0A6B1F6U7"/>
<evidence type="ECO:0000313" key="2">
    <source>
        <dbReference type="EMBL" id="MYG39090.1"/>
    </source>
</evidence>
<protein>
    <submittedName>
        <fullName evidence="2">Carbohydrate kinase</fullName>
    </submittedName>
</protein>
<dbReference type="InterPro" id="IPR011611">
    <property type="entry name" value="PfkB_dom"/>
</dbReference>
<gene>
    <name evidence="2" type="ORF">F4162_09105</name>
</gene>
<feature type="non-terminal residue" evidence="2">
    <location>
        <position position="1"/>
    </location>
</feature>